<gene>
    <name evidence="2" type="ORF">GGQ66_002744</name>
</gene>
<dbReference type="Proteomes" id="UP000584824">
    <property type="component" value="Unassembled WGS sequence"/>
</dbReference>
<dbReference type="InterPro" id="IPR036691">
    <property type="entry name" value="Endo/exonu/phosph_ase_sf"/>
</dbReference>
<feature type="domain" description="Endonuclease/exonuclease/phosphatase" evidence="1">
    <location>
        <begin position="4"/>
        <end position="259"/>
    </location>
</feature>
<evidence type="ECO:0000259" key="1">
    <source>
        <dbReference type="Pfam" id="PF03372"/>
    </source>
</evidence>
<dbReference type="GO" id="GO:0004519">
    <property type="term" value="F:endonuclease activity"/>
    <property type="evidence" value="ECO:0007669"/>
    <property type="project" value="UniProtKB-KW"/>
</dbReference>
<dbReference type="SUPFAM" id="SSF56219">
    <property type="entry name" value="DNase I-like"/>
    <property type="match status" value="1"/>
</dbReference>
<dbReference type="GO" id="GO:0016020">
    <property type="term" value="C:membrane"/>
    <property type="evidence" value="ECO:0007669"/>
    <property type="project" value="GOC"/>
</dbReference>
<dbReference type="PANTHER" id="PTHR14859:SF15">
    <property type="entry name" value="ENDONUCLEASE_EXONUCLEASE_PHOSPHATASE DOMAIN-CONTAINING PROTEIN"/>
    <property type="match status" value="1"/>
</dbReference>
<keyword evidence="3" id="KW-1185">Reference proteome</keyword>
<dbReference type="RefSeq" id="WP_183793257.1">
    <property type="nucleotide sequence ID" value="NZ_JACIDU010000010.1"/>
</dbReference>
<protein>
    <submittedName>
        <fullName evidence="2">Endonuclease/exonuclease/phosphatase family metal-dependent hydrolase</fullName>
    </submittedName>
</protein>
<dbReference type="GO" id="GO:0004527">
    <property type="term" value="F:exonuclease activity"/>
    <property type="evidence" value="ECO:0007669"/>
    <property type="project" value="UniProtKB-KW"/>
</dbReference>
<dbReference type="GO" id="GO:0006506">
    <property type="term" value="P:GPI anchor biosynthetic process"/>
    <property type="evidence" value="ECO:0007669"/>
    <property type="project" value="TreeGrafter"/>
</dbReference>
<dbReference type="PANTHER" id="PTHR14859">
    <property type="entry name" value="CALCOFLUOR WHITE HYPERSENSITIVE PROTEIN PRECURSOR"/>
    <property type="match status" value="1"/>
</dbReference>
<dbReference type="Gene3D" id="3.60.10.10">
    <property type="entry name" value="Endonuclease/exonuclease/phosphatase"/>
    <property type="match status" value="1"/>
</dbReference>
<evidence type="ECO:0000313" key="2">
    <source>
        <dbReference type="EMBL" id="MBB4104171.1"/>
    </source>
</evidence>
<keyword evidence="2" id="KW-0540">Nuclease</keyword>
<keyword evidence="2" id="KW-0378">Hydrolase</keyword>
<proteinExistence type="predicted"/>
<organism evidence="2 3">
    <name type="scientific">Allorhizobium borbori</name>
    <dbReference type="NCBI Taxonomy" id="485907"/>
    <lineage>
        <taxon>Bacteria</taxon>
        <taxon>Pseudomonadati</taxon>
        <taxon>Pseudomonadota</taxon>
        <taxon>Alphaproteobacteria</taxon>
        <taxon>Hyphomicrobiales</taxon>
        <taxon>Rhizobiaceae</taxon>
        <taxon>Rhizobium/Agrobacterium group</taxon>
        <taxon>Allorhizobium</taxon>
    </lineage>
</organism>
<dbReference type="InterPro" id="IPR051916">
    <property type="entry name" value="GPI-anchor_lipid_remodeler"/>
</dbReference>
<keyword evidence="2" id="KW-0255">Endonuclease</keyword>
<dbReference type="AlphaFoldDB" id="A0A7W6K2U0"/>
<sequence length="288" mass="32190">MKLVTYNVQFGMGLDGRYDPARIASNLDGADVIALQEVTRGFFRNGHADMVADLEPHFPFYYKRFAASCDVLLEAGFSADGRAVERRFQFGNMILSRHPILAARTLLLPRGRTVERMNMQRSALEAVIATPSGPLRVYSLHLDHVSADERLAQIAFLNDRIRQFTLEGGALTGAHEYGMTDPPLPEDYVVLGDFNMLPESIEYDAMAGRATPGFGRPLRHDRPVDALARLGGLTPETHSWLLPTDEGPITALFDYAFLHCNLVPRMKNVFIDTQAEGSDHFPLWLELE</sequence>
<dbReference type="InterPro" id="IPR005135">
    <property type="entry name" value="Endo/exonuclease/phosphatase"/>
</dbReference>
<dbReference type="Pfam" id="PF03372">
    <property type="entry name" value="Exo_endo_phos"/>
    <property type="match status" value="1"/>
</dbReference>
<dbReference type="EMBL" id="JACIDU010000010">
    <property type="protein sequence ID" value="MBB4104171.1"/>
    <property type="molecule type" value="Genomic_DNA"/>
</dbReference>
<comment type="caution">
    <text evidence="2">The sequence shown here is derived from an EMBL/GenBank/DDBJ whole genome shotgun (WGS) entry which is preliminary data.</text>
</comment>
<reference evidence="2 3" key="1">
    <citation type="submission" date="2020-08" db="EMBL/GenBank/DDBJ databases">
        <title>Genomic Encyclopedia of Type Strains, Phase IV (KMG-IV): sequencing the most valuable type-strain genomes for metagenomic binning, comparative biology and taxonomic classification.</title>
        <authorList>
            <person name="Goeker M."/>
        </authorList>
    </citation>
    <scope>NUCLEOTIDE SEQUENCE [LARGE SCALE GENOMIC DNA]</scope>
    <source>
        <strain evidence="2 3">DSM 26385</strain>
    </source>
</reference>
<evidence type="ECO:0000313" key="3">
    <source>
        <dbReference type="Proteomes" id="UP000584824"/>
    </source>
</evidence>
<name>A0A7W6K2U0_9HYPH</name>
<accession>A0A7W6K2U0</accession>
<keyword evidence="2" id="KW-0269">Exonuclease</keyword>